<dbReference type="SUPFAM" id="SSF55681">
    <property type="entry name" value="Class II aaRS and biotin synthetases"/>
    <property type="match status" value="1"/>
</dbReference>
<dbReference type="Gene3D" id="3.30.930.10">
    <property type="entry name" value="Bira Bifunctional Protein, Domain 2"/>
    <property type="match status" value="1"/>
</dbReference>
<dbReference type="GO" id="GO:0004821">
    <property type="term" value="F:histidine-tRNA ligase activity"/>
    <property type="evidence" value="ECO:0007669"/>
    <property type="project" value="TreeGrafter"/>
</dbReference>
<organism evidence="1 2">
    <name type="scientific">Streptococcus pyogenes serotype M49 (strain NZ131)</name>
    <dbReference type="NCBI Taxonomy" id="471876"/>
    <lineage>
        <taxon>Bacteria</taxon>
        <taxon>Bacillati</taxon>
        <taxon>Bacillota</taxon>
        <taxon>Bacilli</taxon>
        <taxon>Lactobacillales</taxon>
        <taxon>Streptococcaceae</taxon>
        <taxon>Streptococcus</taxon>
    </lineage>
</organism>
<protein>
    <recommendedName>
        <fullName evidence="3">Histidyl-tRNA synthetase</fullName>
    </recommendedName>
</protein>
<dbReference type="Proteomes" id="UP000001039">
    <property type="component" value="Chromosome"/>
</dbReference>
<name>A0A0H3BWB0_STRPZ</name>
<dbReference type="InterPro" id="IPR045864">
    <property type="entry name" value="aa-tRNA-synth_II/BPL/LPL"/>
</dbReference>
<sequence>MSRCIANLPQQIPVKWIQDGVLFRDRIPTYKGYRRQFNQILLGAWGIESAYVDAEIIVATWRGLQRFKGIKVEFIQLSNKNIFDVLEKDLSKKLRFEDISIEAILGKYLCNNDIEIIKCLYEKDKINMELLISLISKISNKLVKQEFIKVLVLYEYVKNFLPADCIYFSLSNLYGTGHYLSMNYKIFIRTKSGDIFDIADGGRIDDMVSKFNKVNVLGVCMGIGTTVLSQEIEYEIEDRIMILVEKIDVKIYKNCLELANKLSGYHCSVFEFPYKKIKKFFKHELYSRHHYIIVRLDGSMEYRFSSVALKNKIKSILDS</sequence>
<dbReference type="PANTHER" id="PTHR43707">
    <property type="entry name" value="HISTIDYL-TRNA SYNTHETASE"/>
    <property type="match status" value="1"/>
</dbReference>
<dbReference type="AlphaFoldDB" id="A0A0H3BWB0"/>
<dbReference type="GO" id="GO:0016740">
    <property type="term" value="F:transferase activity"/>
    <property type="evidence" value="ECO:0007669"/>
    <property type="project" value="UniProtKB-ARBA"/>
</dbReference>
<gene>
    <name evidence="1" type="ordered locus">Spy49_0476</name>
</gene>
<accession>A0A0H3BWB0</accession>
<evidence type="ECO:0000313" key="2">
    <source>
        <dbReference type="Proteomes" id="UP000001039"/>
    </source>
</evidence>
<reference evidence="1 2" key="1">
    <citation type="journal article" date="2008" name="J. Bacteriol.">
        <title>Genome sequence of a nephritogenic and highly transformable M49 strain of Streptococcus pyogenes.</title>
        <authorList>
            <person name="McShan W.M."/>
            <person name="Ferretti J.J."/>
            <person name="Karasawa T."/>
            <person name="Suvorov A.N."/>
            <person name="Lin S."/>
            <person name="Qin B."/>
            <person name="Jia H."/>
            <person name="Kenton S."/>
            <person name="Najar F."/>
            <person name="Wu H."/>
            <person name="Scott J."/>
            <person name="Roe B.A."/>
            <person name="Savic D.J."/>
        </authorList>
    </citation>
    <scope>NUCLEOTIDE SEQUENCE [LARGE SCALE GENOMIC DNA]</scope>
    <source>
        <strain evidence="1 2">NZ131</strain>
    </source>
</reference>
<dbReference type="InterPro" id="IPR004516">
    <property type="entry name" value="HisRS/HisZ"/>
</dbReference>
<dbReference type="HOGENOM" id="CLU_094588_0_0_9"/>
<proteinExistence type="predicted"/>
<dbReference type="KEGG" id="soz:Spy49_0476"/>
<evidence type="ECO:0000313" key="1">
    <source>
        <dbReference type="EMBL" id="ACI60806.1"/>
    </source>
</evidence>
<evidence type="ECO:0008006" key="3">
    <source>
        <dbReference type="Google" id="ProtNLM"/>
    </source>
</evidence>
<dbReference type="GO" id="GO:0006427">
    <property type="term" value="P:histidyl-tRNA aminoacylation"/>
    <property type="evidence" value="ECO:0007669"/>
    <property type="project" value="TreeGrafter"/>
</dbReference>
<dbReference type="PANTHER" id="PTHR43707:SF1">
    <property type="entry name" value="HISTIDINE--TRNA LIGASE, MITOCHONDRIAL-RELATED"/>
    <property type="match status" value="1"/>
</dbReference>
<dbReference type="EMBL" id="CP000829">
    <property type="protein sequence ID" value="ACI60806.1"/>
    <property type="molecule type" value="Genomic_DNA"/>
</dbReference>
<dbReference type="GO" id="GO:0140096">
    <property type="term" value="F:catalytic activity, acting on a protein"/>
    <property type="evidence" value="ECO:0007669"/>
    <property type="project" value="UniProtKB-ARBA"/>
</dbReference>
<dbReference type="GO" id="GO:0005737">
    <property type="term" value="C:cytoplasm"/>
    <property type="evidence" value="ECO:0007669"/>
    <property type="project" value="InterPro"/>
</dbReference>